<dbReference type="InterPro" id="IPR001005">
    <property type="entry name" value="SANT/Myb"/>
</dbReference>
<dbReference type="SUPFAM" id="SSF46689">
    <property type="entry name" value="Homeodomain-like"/>
    <property type="match status" value="1"/>
</dbReference>
<dbReference type="Gene3D" id="1.10.10.60">
    <property type="entry name" value="Homeodomain-like"/>
    <property type="match status" value="1"/>
</dbReference>
<dbReference type="PROSITE" id="PS50090">
    <property type="entry name" value="MYB_LIKE"/>
    <property type="match status" value="1"/>
</dbReference>
<name>M5G930_DACPD</name>
<protein>
    <recommendedName>
        <fullName evidence="3">Myb-like domain-containing protein</fullName>
    </recommendedName>
</protein>
<organism evidence="4 5">
    <name type="scientific">Dacryopinax primogenitus (strain DJM 731)</name>
    <name type="common">Brown rot fungus</name>
    <dbReference type="NCBI Taxonomy" id="1858805"/>
    <lineage>
        <taxon>Eukaryota</taxon>
        <taxon>Fungi</taxon>
        <taxon>Dikarya</taxon>
        <taxon>Basidiomycota</taxon>
        <taxon>Agaricomycotina</taxon>
        <taxon>Dacrymycetes</taxon>
        <taxon>Dacrymycetales</taxon>
        <taxon>Dacrymycetaceae</taxon>
        <taxon>Dacryopinax</taxon>
    </lineage>
</organism>
<dbReference type="RefSeq" id="XP_040627190.1">
    <property type="nucleotide sequence ID" value="XM_040775249.1"/>
</dbReference>
<dbReference type="EMBL" id="JH795867">
    <property type="protein sequence ID" value="EJU00293.1"/>
    <property type="molecule type" value="Genomic_DNA"/>
</dbReference>
<feature type="compositionally biased region" description="Basic and acidic residues" evidence="2">
    <location>
        <begin position="1"/>
        <end position="16"/>
    </location>
</feature>
<dbReference type="PANTHER" id="PTHR46734:SF1">
    <property type="entry name" value="TELOMERIC REPEAT-BINDING FACTOR 1"/>
    <property type="match status" value="1"/>
</dbReference>
<gene>
    <name evidence="4" type="ORF">DACRYDRAFT_54392</name>
</gene>
<evidence type="ECO:0000259" key="3">
    <source>
        <dbReference type="PROSITE" id="PS50090"/>
    </source>
</evidence>
<evidence type="ECO:0000256" key="1">
    <source>
        <dbReference type="ARBA" id="ARBA00023242"/>
    </source>
</evidence>
<dbReference type="SMART" id="SM00717">
    <property type="entry name" value="SANT"/>
    <property type="match status" value="1"/>
</dbReference>
<keyword evidence="5" id="KW-1185">Reference proteome</keyword>
<sequence>MRLLEREKDKEKDKGKGGAVPASSGSSTSIPVKKSWASPESREGKELQPSTFEPGDGSASEDNKPSTKKARKLWTKEETQMLIDGCEAHGVGNWTTILNDPSYSFQSRSATDLKDRYVLMLSDLSESP</sequence>
<dbReference type="InterPro" id="IPR009057">
    <property type="entry name" value="Homeodomain-like_sf"/>
</dbReference>
<dbReference type="InterPro" id="IPR052450">
    <property type="entry name" value="TRBD-Containing_Protein"/>
</dbReference>
<dbReference type="OrthoDB" id="608866at2759"/>
<evidence type="ECO:0000256" key="2">
    <source>
        <dbReference type="SAM" id="MobiDB-lite"/>
    </source>
</evidence>
<feature type="domain" description="Myb-like" evidence="3">
    <location>
        <begin position="66"/>
        <end position="121"/>
    </location>
</feature>
<dbReference type="GeneID" id="63690311"/>
<evidence type="ECO:0000313" key="5">
    <source>
        <dbReference type="Proteomes" id="UP000030653"/>
    </source>
</evidence>
<feature type="region of interest" description="Disordered" evidence="2">
    <location>
        <begin position="1"/>
        <end position="72"/>
    </location>
</feature>
<dbReference type="Pfam" id="PF00249">
    <property type="entry name" value="Myb_DNA-binding"/>
    <property type="match status" value="1"/>
</dbReference>
<dbReference type="STRING" id="1858805.M5G930"/>
<dbReference type="PANTHER" id="PTHR46734">
    <property type="entry name" value="TELOMERIC REPEAT-BINDING FACTOR 1 TERF1"/>
    <property type="match status" value="1"/>
</dbReference>
<dbReference type="Proteomes" id="UP000030653">
    <property type="component" value="Unassembled WGS sequence"/>
</dbReference>
<accession>M5G930</accession>
<dbReference type="HOGENOM" id="CLU_1959514_0_0_1"/>
<dbReference type="CDD" id="cd11660">
    <property type="entry name" value="SANT_TRF"/>
    <property type="match status" value="1"/>
</dbReference>
<reference evidence="4 5" key="1">
    <citation type="journal article" date="2012" name="Science">
        <title>The Paleozoic origin of enzymatic lignin decomposition reconstructed from 31 fungal genomes.</title>
        <authorList>
            <person name="Floudas D."/>
            <person name="Binder M."/>
            <person name="Riley R."/>
            <person name="Barry K."/>
            <person name="Blanchette R.A."/>
            <person name="Henrissat B."/>
            <person name="Martinez A.T."/>
            <person name="Otillar R."/>
            <person name="Spatafora J.W."/>
            <person name="Yadav J.S."/>
            <person name="Aerts A."/>
            <person name="Benoit I."/>
            <person name="Boyd A."/>
            <person name="Carlson A."/>
            <person name="Copeland A."/>
            <person name="Coutinho P.M."/>
            <person name="de Vries R.P."/>
            <person name="Ferreira P."/>
            <person name="Findley K."/>
            <person name="Foster B."/>
            <person name="Gaskell J."/>
            <person name="Glotzer D."/>
            <person name="Gorecki P."/>
            <person name="Heitman J."/>
            <person name="Hesse C."/>
            <person name="Hori C."/>
            <person name="Igarashi K."/>
            <person name="Jurgens J.A."/>
            <person name="Kallen N."/>
            <person name="Kersten P."/>
            <person name="Kohler A."/>
            <person name="Kuees U."/>
            <person name="Kumar T.K.A."/>
            <person name="Kuo A."/>
            <person name="LaButti K."/>
            <person name="Larrondo L.F."/>
            <person name="Lindquist E."/>
            <person name="Ling A."/>
            <person name="Lombard V."/>
            <person name="Lucas S."/>
            <person name="Lundell T."/>
            <person name="Martin R."/>
            <person name="McLaughlin D.J."/>
            <person name="Morgenstern I."/>
            <person name="Morin E."/>
            <person name="Murat C."/>
            <person name="Nagy L.G."/>
            <person name="Nolan M."/>
            <person name="Ohm R.A."/>
            <person name="Patyshakuliyeva A."/>
            <person name="Rokas A."/>
            <person name="Ruiz-Duenas F.J."/>
            <person name="Sabat G."/>
            <person name="Salamov A."/>
            <person name="Samejima M."/>
            <person name="Schmutz J."/>
            <person name="Slot J.C."/>
            <person name="St John F."/>
            <person name="Stenlid J."/>
            <person name="Sun H."/>
            <person name="Sun S."/>
            <person name="Syed K."/>
            <person name="Tsang A."/>
            <person name="Wiebenga A."/>
            <person name="Young D."/>
            <person name="Pisabarro A."/>
            <person name="Eastwood D.C."/>
            <person name="Martin F."/>
            <person name="Cullen D."/>
            <person name="Grigoriev I.V."/>
            <person name="Hibbett D.S."/>
        </authorList>
    </citation>
    <scope>NUCLEOTIDE SEQUENCE [LARGE SCALE GENOMIC DNA]</scope>
    <source>
        <strain evidence="4 5">DJM-731 SS1</strain>
    </source>
</reference>
<evidence type="ECO:0000313" key="4">
    <source>
        <dbReference type="EMBL" id="EJU00293.1"/>
    </source>
</evidence>
<keyword evidence="1" id="KW-0539">Nucleus</keyword>
<dbReference type="AlphaFoldDB" id="M5G930"/>
<proteinExistence type="predicted"/>